<dbReference type="InterPro" id="IPR000873">
    <property type="entry name" value="AMP-dep_synth/lig_dom"/>
</dbReference>
<dbReference type="SUPFAM" id="SSF56801">
    <property type="entry name" value="Acetyl-CoA synthetase-like"/>
    <property type="match status" value="2"/>
</dbReference>
<dbReference type="FunFam" id="3.40.50.12780:FF:000012">
    <property type="entry name" value="Non-ribosomal peptide synthetase"/>
    <property type="match status" value="1"/>
</dbReference>
<dbReference type="Gene3D" id="3.40.50.980">
    <property type="match status" value="4"/>
</dbReference>
<dbReference type="Gene3D" id="3.30.300.30">
    <property type="match status" value="1"/>
</dbReference>
<dbReference type="Gene3D" id="2.30.38.10">
    <property type="entry name" value="Luciferase, Domain 3"/>
    <property type="match status" value="1"/>
</dbReference>
<evidence type="ECO:0000259" key="5">
    <source>
        <dbReference type="PROSITE" id="PS50075"/>
    </source>
</evidence>
<dbReference type="FunFam" id="1.10.1200.10:FF:000005">
    <property type="entry name" value="Nonribosomal peptide synthetase 1"/>
    <property type="match status" value="1"/>
</dbReference>
<dbReference type="CDD" id="cd19531">
    <property type="entry name" value="LCL_NRPS-like"/>
    <property type="match status" value="1"/>
</dbReference>
<dbReference type="CDD" id="cd05930">
    <property type="entry name" value="A_NRPS"/>
    <property type="match status" value="1"/>
</dbReference>
<dbReference type="InterPro" id="IPR023213">
    <property type="entry name" value="CAT-like_dom_sf"/>
</dbReference>
<keyword evidence="4" id="KW-0597">Phosphoprotein</keyword>
<dbReference type="GO" id="GO:0005829">
    <property type="term" value="C:cytosol"/>
    <property type="evidence" value="ECO:0007669"/>
    <property type="project" value="TreeGrafter"/>
</dbReference>
<organism evidence="6 7">
    <name type="scientific">Parabacteroides merdae</name>
    <dbReference type="NCBI Taxonomy" id="46503"/>
    <lineage>
        <taxon>Bacteria</taxon>
        <taxon>Pseudomonadati</taxon>
        <taxon>Bacteroidota</taxon>
        <taxon>Bacteroidia</taxon>
        <taxon>Bacteroidales</taxon>
        <taxon>Tannerellaceae</taxon>
        <taxon>Parabacteroides</taxon>
    </lineage>
</organism>
<evidence type="ECO:0000256" key="1">
    <source>
        <dbReference type="ARBA" id="ARBA00001957"/>
    </source>
</evidence>
<dbReference type="InterPro" id="IPR009081">
    <property type="entry name" value="PP-bd_ACP"/>
</dbReference>
<dbReference type="RefSeq" id="WP_122205094.1">
    <property type="nucleotide sequence ID" value="NZ_QSII01000040.1"/>
</dbReference>
<evidence type="ECO:0000256" key="4">
    <source>
        <dbReference type="ARBA" id="ARBA00022553"/>
    </source>
</evidence>
<dbReference type="SUPFAM" id="SSF47336">
    <property type="entry name" value="ACP-like"/>
    <property type="match status" value="1"/>
</dbReference>
<comment type="similarity">
    <text evidence="2">Belongs to the ATP-dependent AMP-binding enzyme family.</text>
</comment>
<dbReference type="Pfam" id="PF00501">
    <property type="entry name" value="AMP-binding"/>
    <property type="match status" value="2"/>
</dbReference>
<accession>A0A414BS09</accession>
<evidence type="ECO:0000313" key="6">
    <source>
        <dbReference type="EMBL" id="RHC79097.1"/>
    </source>
</evidence>
<reference evidence="6 7" key="1">
    <citation type="submission" date="2018-08" db="EMBL/GenBank/DDBJ databases">
        <title>A genome reference for cultivated species of the human gut microbiota.</title>
        <authorList>
            <person name="Zou Y."/>
            <person name="Xue W."/>
            <person name="Luo G."/>
        </authorList>
    </citation>
    <scope>NUCLEOTIDE SEQUENCE [LARGE SCALE GENOMIC DNA]</scope>
    <source>
        <strain evidence="6 7">AM34-17</strain>
    </source>
</reference>
<comment type="cofactor">
    <cofactor evidence="1">
        <name>pantetheine 4'-phosphate</name>
        <dbReference type="ChEBI" id="CHEBI:47942"/>
    </cofactor>
</comment>
<dbReference type="PROSITE" id="PS00455">
    <property type="entry name" value="AMP_BINDING"/>
    <property type="match status" value="2"/>
</dbReference>
<dbReference type="Pfam" id="PF00668">
    <property type="entry name" value="Condensation"/>
    <property type="match status" value="1"/>
</dbReference>
<comment type="caution">
    <text evidence="6">The sequence shown here is derived from an EMBL/GenBank/DDBJ whole genome shotgun (WGS) entry which is preliminary data.</text>
</comment>
<evidence type="ECO:0000256" key="3">
    <source>
        <dbReference type="ARBA" id="ARBA00022450"/>
    </source>
</evidence>
<dbReference type="GO" id="GO:0003824">
    <property type="term" value="F:catalytic activity"/>
    <property type="evidence" value="ECO:0007669"/>
    <property type="project" value="InterPro"/>
</dbReference>
<proteinExistence type="inferred from homology"/>
<sequence length="1562" mass="179644">MLISNNYWKNKTKNRGYIVPTDCCMLSIRKTISKYKLDEFIKISKNLPLSKLSIISSTFSFLLQRYIVDYQNSLIVYPSDAIGLNKVILIDFEDFGDVTVKSYLKYTSKEIKEVYCHLDYESNSLNLRLFSNYSIQFLKKDIRAVDYMSLLYEEIEDEIILTLFYQNSNLALVANGILTNLIDIILNYNDILDTPIKHIPLLSTKERDKLLIEFNKTKTSYPDTKTIIDIFEEQVKKTPNNIALIAENKSFTYSELNEQVNQFAIYIKKKFQVKNQSVIATLLPKSIDLIISFLAIEKLDCIYLPIDINYPIDRITYIVNDSNAAFVITKNSTITDLKIKSSCISIKTFNSTSYSDLDLCLSTKYNDVAYLIYTSGSTGTPKGVLVEHRSVINMSLDQIRKFNINSKDNIVWFASVAFDASISEIMMSLCSGATLCIPTEEQQKNKALFYSFLKTTKSNIVTFPPSYLELLDINNLKCLKTIITAGESANPVTVMKIVNIGINYFNAYGPTEYSVCATIFNVKKGNILKNIPIGSPIANTQVYILDENLQPVPIGAVGKLYISGVGLSRGYLNNPELTAEKFITNPFVEGTRMYNTGDLAKWLPDGNIEFLGRDDFQVKIRGYRIELGDIEFQLSQYNERLKQVVVDVKEVKGEKVLIAYYVIKGKERINKSSLRQYLQSKLPEYMIPNYFIELDAIPLTLNGKIDRKALPAITNDDIVRKEYVAPRNLTERILANIWQEILKVDRVGITDNFFELGGHSLMISQVLNHMYQQLSCSISFKEFFSEPTIAGISSKIKKTTYQPIPKAPEQNSYPLTPSQQRLWALSQLEGGSQAYSMPAAIKITGNVNKEILDQAFHLLINRHEILRTSFKMDTENGEVRQYIIPTENVYFKINVLDFTDKNVEDVEMYLQKRSAEAFELDKPPLIKASLLQTKNKEYVFYLSMHHIVGDGWSIKVLISEIVEIYNHLIHDEKFTIEPLTIQYKDYAVWLLAELKSPDCKNAEKYWLNQFKGDIPVLELPSYNPRPLIQTYNGSHIRHVYSEKFTQKLKIFSEKHDATLFMTLMAGIKALLYRYTNQTDIIVGTPIAGREHPNLEKQIGLYLNTLAIRTKLEKNRNSFISLLEKEKKLLLEAYEHQIYPFDELIGKLNLKRDVNRSALFDVLVVFQNQNNLQLGSTTDELDEIKIEEYDFQRNTSQFDITYIFTEEQNRLTLNIDYNTDIYNEELISRMFPHFENLVSRLIDNEQQHIENVNYLTKEEEERLLIKFNDTKCDYPKDKTIINLFEEQVRKTPDNIALVFEDKKMTYSELNKKANQLGNYLRENYQIQPDDLIAIQLERSEKMIISILATLKSGAAYVPIDPTYPKERINYIKKDAKVKTTINDDFLKQFSKHKENYALENLPQINTFQSLAYIIYTSGTTGTPKGVMIENHSVLNLIETLKNSYDVNKPSKITAFTSYTFDVSVSEFFISLLNGGELHLISDSLKNNVAKLGQYILDNEIEYTYLPPVVLANLPDLGYPKLKAIFYAGEPCSIKTAKYWSSKKHLYNYYGPTECTIIVFHAEL</sequence>
<dbReference type="InterPro" id="IPR025110">
    <property type="entry name" value="AMP-bd_C"/>
</dbReference>
<dbReference type="FunFam" id="2.30.38.10:FF:000001">
    <property type="entry name" value="Non-ribosomal peptide synthetase PvdI"/>
    <property type="match status" value="1"/>
</dbReference>
<dbReference type="InterPro" id="IPR036736">
    <property type="entry name" value="ACP-like_sf"/>
</dbReference>
<dbReference type="InterPro" id="IPR001242">
    <property type="entry name" value="Condensation_dom"/>
</dbReference>
<dbReference type="Gene3D" id="3.30.559.30">
    <property type="entry name" value="Nonribosomal peptide synthetase, condensation domain"/>
    <property type="match status" value="1"/>
</dbReference>
<gene>
    <name evidence="6" type="ORF">DW828_19055</name>
</gene>
<keyword evidence="3" id="KW-0596">Phosphopantetheine</keyword>
<evidence type="ECO:0000313" key="7">
    <source>
        <dbReference type="Proteomes" id="UP000286260"/>
    </source>
</evidence>
<dbReference type="InterPro" id="IPR045851">
    <property type="entry name" value="AMP-bd_C_sf"/>
</dbReference>
<dbReference type="EMBL" id="QSII01000040">
    <property type="protein sequence ID" value="RHC79097.1"/>
    <property type="molecule type" value="Genomic_DNA"/>
</dbReference>
<dbReference type="NCBIfam" id="TIGR01733">
    <property type="entry name" value="AA-adenyl-dom"/>
    <property type="match status" value="1"/>
</dbReference>
<dbReference type="Gene3D" id="1.10.1200.10">
    <property type="entry name" value="ACP-like"/>
    <property type="match status" value="1"/>
</dbReference>
<dbReference type="Pfam" id="PF00550">
    <property type="entry name" value="PP-binding"/>
    <property type="match status" value="1"/>
</dbReference>
<feature type="domain" description="Carrier" evidence="5">
    <location>
        <begin position="725"/>
        <end position="800"/>
    </location>
</feature>
<dbReference type="GO" id="GO:0043041">
    <property type="term" value="P:amino acid activation for nonribosomal peptide biosynthetic process"/>
    <property type="evidence" value="ECO:0007669"/>
    <property type="project" value="TreeGrafter"/>
</dbReference>
<dbReference type="GO" id="GO:0031177">
    <property type="term" value="F:phosphopantetheine binding"/>
    <property type="evidence" value="ECO:0007669"/>
    <property type="project" value="TreeGrafter"/>
</dbReference>
<dbReference type="FunFam" id="3.30.300.30:FF:000010">
    <property type="entry name" value="Enterobactin synthetase component F"/>
    <property type="match status" value="1"/>
</dbReference>
<dbReference type="FunFam" id="3.40.50.980:FF:000001">
    <property type="entry name" value="Non-ribosomal peptide synthetase"/>
    <property type="match status" value="2"/>
</dbReference>
<dbReference type="Pfam" id="PF13193">
    <property type="entry name" value="AMP-binding_C"/>
    <property type="match status" value="1"/>
</dbReference>
<dbReference type="InterPro" id="IPR010071">
    <property type="entry name" value="AA_adenyl_dom"/>
</dbReference>
<dbReference type="SUPFAM" id="SSF52777">
    <property type="entry name" value="CoA-dependent acyltransferases"/>
    <property type="match status" value="2"/>
</dbReference>
<protein>
    <submittedName>
        <fullName evidence="6">Amino acid adenylation domain-containing protein</fullName>
    </submittedName>
</protein>
<name>A0A414BS09_9BACT</name>
<dbReference type="PANTHER" id="PTHR45527">
    <property type="entry name" value="NONRIBOSOMAL PEPTIDE SYNTHETASE"/>
    <property type="match status" value="1"/>
</dbReference>
<dbReference type="Gene3D" id="3.30.559.10">
    <property type="entry name" value="Chloramphenicol acetyltransferase-like domain"/>
    <property type="match status" value="1"/>
</dbReference>
<dbReference type="Proteomes" id="UP000286260">
    <property type="component" value="Unassembled WGS sequence"/>
</dbReference>
<dbReference type="PANTHER" id="PTHR45527:SF1">
    <property type="entry name" value="FATTY ACID SYNTHASE"/>
    <property type="match status" value="1"/>
</dbReference>
<evidence type="ECO:0000256" key="2">
    <source>
        <dbReference type="ARBA" id="ARBA00006432"/>
    </source>
</evidence>
<dbReference type="InterPro" id="IPR020845">
    <property type="entry name" value="AMP-binding_CS"/>
</dbReference>
<dbReference type="GO" id="GO:0044550">
    <property type="term" value="P:secondary metabolite biosynthetic process"/>
    <property type="evidence" value="ECO:0007669"/>
    <property type="project" value="UniProtKB-ARBA"/>
</dbReference>
<dbReference type="PROSITE" id="PS50075">
    <property type="entry name" value="CARRIER"/>
    <property type="match status" value="1"/>
</dbReference>